<feature type="transmembrane region" description="Helical" evidence="5">
    <location>
        <begin position="89"/>
        <end position="106"/>
    </location>
</feature>
<dbReference type="GO" id="GO:0006820">
    <property type="term" value="P:monoatomic anion transport"/>
    <property type="evidence" value="ECO:0007669"/>
    <property type="project" value="InterPro"/>
</dbReference>
<evidence type="ECO:0000256" key="4">
    <source>
        <dbReference type="ARBA" id="ARBA00023136"/>
    </source>
</evidence>
<protein>
    <recommendedName>
        <fullName evidence="6">Bicarbonate transporter-like transmembrane domain-containing protein</fullName>
    </recommendedName>
</protein>
<dbReference type="OrthoDB" id="1735926at2759"/>
<dbReference type="InterPro" id="IPR003020">
    <property type="entry name" value="HCO3_transpt_euk"/>
</dbReference>
<evidence type="ECO:0000256" key="2">
    <source>
        <dbReference type="ARBA" id="ARBA00022692"/>
    </source>
</evidence>
<keyword evidence="2 5" id="KW-0812">Transmembrane</keyword>
<evidence type="ECO:0000313" key="7">
    <source>
        <dbReference type="EMBL" id="KNC72936.1"/>
    </source>
</evidence>
<dbReference type="EMBL" id="KQ246307">
    <property type="protein sequence ID" value="KNC72936.1"/>
    <property type="molecule type" value="Genomic_DNA"/>
</dbReference>
<dbReference type="eggNOG" id="KOG1172">
    <property type="taxonomic scope" value="Eukaryota"/>
</dbReference>
<keyword evidence="8" id="KW-1185">Reference proteome</keyword>
<evidence type="ECO:0000256" key="5">
    <source>
        <dbReference type="SAM" id="Phobius"/>
    </source>
</evidence>
<dbReference type="Proteomes" id="UP000054560">
    <property type="component" value="Unassembled WGS sequence"/>
</dbReference>
<feature type="transmembrane region" description="Helical" evidence="5">
    <location>
        <begin position="39"/>
        <end position="56"/>
    </location>
</feature>
<dbReference type="STRING" id="667725.A0A0L0F8Q3"/>
<dbReference type="GeneID" id="25915007"/>
<accession>A0A0L0F8Q3</accession>
<name>A0A0L0F8Q3_9EUKA</name>
<feature type="domain" description="Bicarbonate transporter-like transmembrane" evidence="6">
    <location>
        <begin position="3"/>
        <end position="107"/>
    </location>
</feature>
<feature type="non-terminal residue" evidence="7">
    <location>
        <position position="107"/>
    </location>
</feature>
<dbReference type="GO" id="GO:0005886">
    <property type="term" value="C:plasma membrane"/>
    <property type="evidence" value="ECO:0007669"/>
    <property type="project" value="TreeGrafter"/>
</dbReference>
<evidence type="ECO:0000256" key="3">
    <source>
        <dbReference type="ARBA" id="ARBA00022989"/>
    </source>
</evidence>
<feature type="transmembrane region" description="Helical" evidence="5">
    <location>
        <begin position="15"/>
        <end position="33"/>
    </location>
</feature>
<evidence type="ECO:0000256" key="1">
    <source>
        <dbReference type="ARBA" id="ARBA00004141"/>
    </source>
</evidence>
<dbReference type="GO" id="GO:0050801">
    <property type="term" value="P:monoatomic ion homeostasis"/>
    <property type="evidence" value="ECO:0007669"/>
    <property type="project" value="TreeGrafter"/>
</dbReference>
<keyword evidence="4 5" id="KW-0472">Membrane</keyword>
<dbReference type="RefSeq" id="XP_014146838.1">
    <property type="nucleotide sequence ID" value="XM_014291363.1"/>
</dbReference>
<evidence type="ECO:0000313" key="8">
    <source>
        <dbReference type="Proteomes" id="UP000054560"/>
    </source>
</evidence>
<sequence length="107" mass="12613">MYSGRYERVVKSRETRITGFVTHILIGLSILAKDILNKIPVSVLWGFLLYLGLTSLDGNQMWERVLLLFTQEEKYPPNHYVRRVPIKKIHLYTLLQVVLLVILWFVK</sequence>
<dbReference type="GO" id="GO:0005452">
    <property type="term" value="F:solute:inorganic anion antiporter activity"/>
    <property type="evidence" value="ECO:0007669"/>
    <property type="project" value="InterPro"/>
</dbReference>
<evidence type="ECO:0000259" key="6">
    <source>
        <dbReference type="Pfam" id="PF00955"/>
    </source>
</evidence>
<dbReference type="InterPro" id="IPR011531">
    <property type="entry name" value="HCO3_transpt-like_TM_dom"/>
</dbReference>
<dbReference type="AlphaFoldDB" id="A0A0L0F8Q3"/>
<reference evidence="7 8" key="1">
    <citation type="submission" date="2011-02" db="EMBL/GenBank/DDBJ databases">
        <title>The Genome Sequence of Sphaeroforma arctica JP610.</title>
        <authorList>
            <consortium name="The Broad Institute Genome Sequencing Platform"/>
            <person name="Russ C."/>
            <person name="Cuomo C."/>
            <person name="Young S.K."/>
            <person name="Zeng Q."/>
            <person name="Gargeya S."/>
            <person name="Alvarado L."/>
            <person name="Berlin A."/>
            <person name="Chapman S.B."/>
            <person name="Chen Z."/>
            <person name="Freedman E."/>
            <person name="Gellesch M."/>
            <person name="Goldberg J."/>
            <person name="Griggs A."/>
            <person name="Gujja S."/>
            <person name="Heilman E."/>
            <person name="Heiman D."/>
            <person name="Howarth C."/>
            <person name="Mehta T."/>
            <person name="Neiman D."/>
            <person name="Pearson M."/>
            <person name="Roberts A."/>
            <person name="Saif S."/>
            <person name="Shea T."/>
            <person name="Shenoy N."/>
            <person name="Sisk P."/>
            <person name="Stolte C."/>
            <person name="Sykes S."/>
            <person name="White J."/>
            <person name="Yandava C."/>
            <person name="Burger G."/>
            <person name="Gray M.W."/>
            <person name="Holland P.W.H."/>
            <person name="King N."/>
            <person name="Lang F.B.F."/>
            <person name="Roger A.J."/>
            <person name="Ruiz-Trillo I."/>
            <person name="Haas B."/>
            <person name="Nusbaum C."/>
            <person name="Birren B."/>
        </authorList>
    </citation>
    <scope>NUCLEOTIDE SEQUENCE [LARGE SCALE GENOMIC DNA]</scope>
    <source>
        <strain evidence="7 8">JP610</strain>
    </source>
</reference>
<dbReference type="PANTHER" id="PTHR11453:SF127">
    <property type="entry name" value="SOLUTE CARRIER FAMILY 4 MEMBER 11"/>
    <property type="match status" value="1"/>
</dbReference>
<gene>
    <name evidence="7" type="ORF">SARC_14503</name>
</gene>
<proteinExistence type="predicted"/>
<organism evidence="7 8">
    <name type="scientific">Sphaeroforma arctica JP610</name>
    <dbReference type="NCBI Taxonomy" id="667725"/>
    <lineage>
        <taxon>Eukaryota</taxon>
        <taxon>Ichthyosporea</taxon>
        <taxon>Ichthyophonida</taxon>
        <taxon>Sphaeroforma</taxon>
    </lineage>
</organism>
<dbReference type="PANTHER" id="PTHR11453">
    <property type="entry name" value="ANION EXCHANGE PROTEIN"/>
    <property type="match status" value="1"/>
</dbReference>
<dbReference type="Pfam" id="PF00955">
    <property type="entry name" value="HCO3_cotransp"/>
    <property type="match status" value="1"/>
</dbReference>
<comment type="subcellular location">
    <subcellularLocation>
        <location evidence="1">Membrane</location>
        <topology evidence="1">Multi-pass membrane protein</topology>
    </subcellularLocation>
</comment>
<keyword evidence="3 5" id="KW-1133">Transmembrane helix</keyword>